<reference evidence="1" key="1">
    <citation type="submission" date="2022-04" db="EMBL/GenBank/DDBJ databases">
        <title>Genome of the entomopathogenic fungus Entomophthora muscae.</title>
        <authorList>
            <person name="Elya C."/>
            <person name="Lovett B.R."/>
            <person name="Lee E."/>
            <person name="Macias A.M."/>
            <person name="Hajek A.E."/>
            <person name="De Bivort B.L."/>
            <person name="Kasson M.T."/>
            <person name="De Fine Licht H.H."/>
            <person name="Stajich J.E."/>
        </authorList>
    </citation>
    <scope>NUCLEOTIDE SEQUENCE</scope>
    <source>
        <strain evidence="1">Berkeley</strain>
    </source>
</reference>
<proteinExistence type="predicted"/>
<dbReference type="Proteomes" id="UP001165960">
    <property type="component" value="Unassembled WGS sequence"/>
</dbReference>
<organism evidence="1 2">
    <name type="scientific">Entomophthora muscae</name>
    <dbReference type="NCBI Taxonomy" id="34485"/>
    <lineage>
        <taxon>Eukaryota</taxon>
        <taxon>Fungi</taxon>
        <taxon>Fungi incertae sedis</taxon>
        <taxon>Zoopagomycota</taxon>
        <taxon>Entomophthoromycotina</taxon>
        <taxon>Entomophthoromycetes</taxon>
        <taxon>Entomophthorales</taxon>
        <taxon>Entomophthoraceae</taxon>
        <taxon>Entomophthora</taxon>
    </lineage>
</organism>
<name>A0ACC2SUT9_9FUNG</name>
<keyword evidence="2" id="KW-1185">Reference proteome</keyword>
<dbReference type="EMBL" id="QTSX02004304">
    <property type="protein sequence ID" value="KAJ9066154.1"/>
    <property type="molecule type" value="Genomic_DNA"/>
</dbReference>
<comment type="caution">
    <text evidence="1">The sequence shown here is derived from an EMBL/GenBank/DDBJ whole genome shotgun (WGS) entry which is preliminary data.</text>
</comment>
<gene>
    <name evidence="1" type="primary">PAB1_2</name>
    <name evidence="1" type="ORF">DSO57_1012345</name>
</gene>
<evidence type="ECO:0000313" key="1">
    <source>
        <dbReference type="EMBL" id="KAJ9066154.1"/>
    </source>
</evidence>
<evidence type="ECO:0000313" key="2">
    <source>
        <dbReference type="Proteomes" id="UP001165960"/>
    </source>
</evidence>
<accession>A0ACC2SUT9</accession>
<sequence length="614" mass="67622">MSTLASAQPASLTTDAAAFKPAEGAAQAPTPAAFPSEALPHPVVPVGPVPASLYVGDLGEYVTESNLFELFNLVGPVASIRVCRDSVTRRSLGYAYVNYHSVTDAERAIETLNHTPIQGKACRVMWSQRDPAFRKVGTGNIFIKNLDPSIDNKALHDTFSAFGKILSCKVVYENGVSKGYGFVHFDKHEDAENAIKNVNGMLLNDLIVYVGFHESSKDRQSKSNQAHATFTNVYVKGLHPSVTSEQLRELFSKHGTVTSCLVQQDADGKSKEFGFVNFEAHESAVSAIDALNEQEHFGTKITVCRAQKKAERENELRKQFQAIKEEKMMKSQGANLYVKNLEDDVDEAKLISIFSPYGTIASCKIMVDEKNKSRGFGFVSFTSPTDASKAVVELNNRMFGNKPLYVNYAQRKEERRSQLEAQRTQIPMGMAAPMYPNAAIFYPPNPNYPPPAQRNMMYPQPNMMPPRPRWNNAQQLMPGQYSPNMNNPQNFQQPRAHRQGRQQNRGNNRNNNSRQNPAQASIPTPVSVPEPAAPASPTGLTAATLAAATPAEQKQMLGEQLFPLIHAINEENAGKITGMLLEMDNDELLHLIENADALDQKVAEALSVLAAATQ</sequence>
<protein>
    <submittedName>
        <fullName evidence="1">Protein phosphatase PP2A regulatory subunit B</fullName>
    </submittedName>
</protein>